<dbReference type="InterPro" id="IPR018392">
    <property type="entry name" value="LysM"/>
</dbReference>
<dbReference type="HOGENOM" id="CLU_1608935_0_0_3"/>
<dbReference type="AlphaFoldDB" id="K9W5Z8"/>
<evidence type="ECO:0000313" key="3">
    <source>
        <dbReference type="EMBL" id="AFZ15172.1"/>
    </source>
</evidence>
<dbReference type="Proteomes" id="UP000010472">
    <property type="component" value="Chromosome"/>
</dbReference>
<name>K9W5Z8_9CYAN</name>
<dbReference type="EMBL" id="CP003620">
    <property type="protein sequence ID" value="AFZ15172.1"/>
    <property type="molecule type" value="Genomic_DNA"/>
</dbReference>
<organism evidence="3 4">
    <name type="scientific">Crinalium epipsammum PCC 9333</name>
    <dbReference type="NCBI Taxonomy" id="1173022"/>
    <lineage>
        <taxon>Bacteria</taxon>
        <taxon>Bacillati</taxon>
        <taxon>Cyanobacteriota</taxon>
        <taxon>Cyanophyceae</taxon>
        <taxon>Gomontiellales</taxon>
        <taxon>Gomontiellaceae</taxon>
        <taxon>Crinalium</taxon>
    </lineage>
</organism>
<dbReference type="OrthoDB" id="495264at2"/>
<dbReference type="KEGG" id="cep:Cri9333_4389"/>
<evidence type="ECO:0000313" key="4">
    <source>
        <dbReference type="Proteomes" id="UP000010472"/>
    </source>
</evidence>
<proteinExistence type="predicted"/>
<accession>K9W5Z8</accession>
<dbReference type="InterPro" id="IPR036779">
    <property type="entry name" value="LysM_dom_sf"/>
</dbReference>
<gene>
    <name evidence="3" type="ORF">Cri9333_4389</name>
</gene>
<keyword evidence="1" id="KW-0472">Membrane</keyword>
<dbReference type="Pfam" id="PF01476">
    <property type="entry name" value="LysM"/>
    <property type="match status" value="1"/>
</dbReference>
<dbReference type="RefSeq" id="WP_015205265.1">
    <property type="nucleotide sequence ID" value="NC_019753.1"/>
</dbReference>
<evidence type="ECO:0000256" key="1">
    <source>
        <dbReference type="SAM" id="Phobius"/>
    </source>
</evidence>
<evidence type="ECO:0000259" key="2">
    <source>
        <dbReference type="Pfam" id="PF01476"/>
    </source>
</evidence>
<protein>
    <submittedName>
        <fullName evidence="3">Peptidoglycan-binding lysin domain protein</fullName>
    </submittedName>
</protein>
<reference evidence="3 4" key="1">
    <citation type="submission" date="2012-06" db="EMBL/GenBank/DDBJ databases">
        <title>Finished chromosome of genome of Crinalium epipsammum PCC 9333.</title>
        <authorList>
            <consortium name="US DOE Joint Genome Institute"/>
            <person name="Gugger M."/>
            <person name="Coursin T."/>
            <person name="Rippka R."/>
            <person name="Tandeau De Marsac N."/>
            <person name="Huntemann M."/>
            <person name="Wei C.-L."/>
            <person name="Han J."/>
            <person name="Detter J.C."/>
            <person name="Han C."/>
            <person name="Tapia R."/>
            <person name="Davenport K."/>
            <person name="Daligault H."/>
            <person name="Erkkila T."/>
            <person name="Gu W."/>
            <person name="Munk A.C.C."/>
            <person name="Teshima H."/>
            <person name="Xu Y."/>
            <person name="Chain P."/>
            <person name="Chen A."/>
            <person name="Krypides N."/>
            <person name="Mavromatis K."/>
            <person name="Markowitz V."/>
            <person name="Szeto E."/>
            <person name="Ivanova N."/>
            <person name="Mikhailova N."/>
            <person name="Ovchinnikova G."/>
            <person name="Pagani I."/>
            <person name="Pati A."/>
            <person name="Goodwin L."/>
            <person name="Peters L."/>
            <person name="Pitluck S."/>
            <person name="Woyke T."/>
            <person name="Kerfeld C."/>
        </authorList>
    </citation>
    <scope>NUCLEOTIDE SEQUENCE [LARGE SCALE GENOMIC DNA]</scope>
    <source>
        <strain evidence="3 4">PCC 9333</strain>
    </source>
</reference>
<dbReference type="PATRIC" id="fig|1173022.3.peg.4739"/>
<dbReference type="SUPFAM" id="SSF54106">
    <property type="entry name" value="LysM domain"/>
    <property type="match status" value="1"/>
</dbReference>
<dbReference type="Gene3D" id="3.10.350.10">
    <property type="entry name" value="LysM domain"/>
    <property type="match status" value="1"/>
</dbReference>
<keyword evidence="1" id="KW-1133">Transmembrane helix</keyword>
<keyword evidence="1" id="KW-0812">Transmembrane</keyword>
<dbReference type="STRING" id="1173022.Cri9333_4389"/>
<dbReference type="eggNOG" id="COG1652">
    <property type="taxonomic scope" value="Bacteria"/>
</dbReference>
<keyword evidence="4" id="KW-1185">Reference proteome</keyword>
<feature type="domain" description="LysM" evidence="2">
    <location>
        <begin position="137"/>
        <end position="176"/>
    </location>
</feature>
<dbReference type="CDD" id="cd00118">
    <property type="entry name" value="LysM"/>
    <property type="match status" value="1"/>
</dbReference>
<feature type="transmembrane region" description="Helical" evidence="1">
    <location>
        <begin position="61"/>
        <end position="81"/>
    </location>
</feature>
<sequence>MSQKLTCPVCDRPEITDNICPNCETDLTFVRLLTEKKPVAVIPKPEQIPQPTITNKFTSGVVILILIMGISLGAVSSWLFLKLPSSIYEPAQSTAISPSQTSPQKASANKRIDDLLAKTPQTKPPTVKAKCTGDFRYKVRRGDHLWLIAERFYGKGKLWKRIAKANPVLEKRQNNLIEREILIIPNLEENCR</sequence>